<accession>A0A8H9FSK0</accession>
<comment type="caution">
    <text evidence="1">The sequence shown here is derived from an EMBL/GenBank/DDBJ whole genome shotgun (WGS) entry which is preliminary data.</text>
</comment>
<reference evidence="1" key="1">
    <citation type="journal article" date="2014" name="Int. J. Syst. Evol. Microbiol.">
        <title>Complete genome sequence of Corynebacterium casei LMG S-19264T (=DSM 44701T), isolated from a smear-ripened cheese.</title>
        <authorList>
            <consortium name="US DOE Joint Genome Institute (JGI-PGF)"/>
            <person name="Walter F."/>
            <person name="Albersmeier A."/>
            <person name="Kalinowski J."/>
            <person name="Ruckert C."/>
        </authorList>
    </citation>
    <scope>NUCLEOTIDE SEQUENCE</scope>
    <source>
        <strain evidence="1">CGMCC 1.10749</strain>
    </source>
</reference>
<evidence type="ECO:0000313" key="2">
    <source>
        <dbReference type="Proteomes" id="UP000628079"/>
    </source>
</evidence>
<dbReference type="InterPro" id="IPR022789">
    <property type="entry name" value="ParD"/>
</dbReference>
<dbReference type="NCBIfam" id="NF041551">
    <property type="entry name" value="YlcI_YnfO_N"/>
    <property type="match status" value="1"/>
</dbReference>
<dbReference type="EMBL" id="BMEA01000002">
    <property type="protein sequence ID" value="GGB80049.1"/>
    <property type="molecule type" value="Genomic_DNA"/>
</dbReference>
<dbReference type="SUPFAM" id="SSF47598">
    <property type="entry name" value="Ribbon-helix-helix"/>
    <property type="match status" value="1"/>
</dbReference>
<sequence length="83" mass="9480">MSTQISVRIDDRLVAFLDDQVKSGQARSRAELVESALERELRRRLYAEEVQRLMAQKAAGALEDDDLAGLAEWSRNRTYPDLD</sequence>
<gene>
    <name evidence="1" type="ORF">GCM10011314_19590</name>
</gene>
<dbReference type="CDD" id="cd22231">
    <property type="entry name" value="RHH_NikR_HicB-like"/>
    <property type="match status" value="1"/>
</dbReference>
<proteinExistence type="predicted"/>
<dbReference type="AlphaFoldDB" id="A0A8H9FSK0"/>
<dbReference type="GO" id="GO:0006355">
    <property type="term" value="P:regulation of DNA-templated transcription"/>
    <property type="evidence" value="ECO:0007669"/>
    <property type="project" value="InterPro"/>
</dbReference>
<name>A0A8H9FSK0_9MICO</name>
<reference evidence="1" key="2">
    <citation type="submission" date="2020-09" db="EMBL/GenBank/DDBJ databases">
        <authorList>
            <person name="Sun Q."/>
            <person name="Zhou Y."/>
        </authorList>
    </citation>
    <scope>NUCLEOTIDE SEQUENCE</scope>
    <source>
        <strain evidence="1">CGMCC 1.10749</strain>
    </source>
</reference>
<organism evidence="1 2">
    <name type="scientific">Knoellia flava</name>
    <dbReference type="NCBI Taxonomy" id="913969"/>
    <lineage>
        <taxon>Bacteria</taxon>
        <taxon>Bacillati</taxon>
        <taxon>Actinomycetota</taxon>
        <taxon>Actinomycetes</taxon>
        <taxon>Micrococcales</taxon>
        <taxon>Intrasporangiaceae</taxon>
        <taxon>Knoellia</taxon>
    </lineage>
</organism>
<evidence type="ECO:0008006" key="3">
    <source>
        <dbReference type="Google" id="ProtNLM"/>
    </source>
</evidence>
<protein>
    <recommendedName>
        <fullName evidence="3">Ribbon-helix-helix protein, CopG family</fullName>
    </recommendedName>
</protein>
<dbReference type="InterPro" id="IPR010985">
    <property type="entry name" value="Ribbon_hlx_hlx"/>
</dbReference>
<evidence type="ECO:0000313" key="1">
    <source>
        <dbReference type="EMBL" id="GGB80049.1"/>
    </source>
</evidence>
<dbReference type="Proteomes" id="UP000628079">
    <property type="component" value="Unassembled WGS sequence"/>
</dbReference>
<dbReference type="Pfam" id="PF03693">
    <property type="entry name" value="ParD_antitoxin"/>
    <property type="match status" value="1"/>
</dbReference>
<dbReference type="RefSeq" id="WP_035945483.1">
    <property type="nucleotide sequence ID" value="NZ_BMEA01000002.1"/>
</dbReference>